<protein>
    <recommendedName>
        <fullName evidence="3">Phospholipase C</fullName>
        <ecNumber evidence="2">3.1.4.3</ecNumber>
    </recommendedName>
    <alternativeName>
        <fullName evidence="14">Phosphatidylcholine cholinephosphohydrolase</fullName>
    </alternativeName>
</protein>
<dbReference type="EC" id="3.1.4.3" evidence="2"/>
<dbReference type="CDD" id="cd00113">
    <property type="entry name" value="PLAT"/>
    <property type="match status" value="1"/>
</dbReference>
<dbReference type="PROSITE" id="PS50095">
    <property type="entry name" value="PLAT"/>
    <property type="match status" value="1"/>
</dbReference>
<evidence type="ECO:0000256" key="4">
    <source>
        <dbReference type="ARBA" id="ARBA00022525"/>
    </source>
</evidence>
<evidence type="ECO:0000259" key="19">
    <source>
        <dbReference type="PROSITE" id="PS51346"/>
    </source>
</evidence>
<dbReference type="InterPro" id="IPR008947">
    <property type="entry name" value="PLipase_C/P1_nuclease_dom_sf"/>
</dbReference>
<dbReference type="OrthoDB" id="1937927at2"/>
<evidence type="ECO:0000256" key="3">
    <source>
        <dbReference type="ARBA" id="ARBA00018391"/>
    </source>
</evidence>
<comment type="cofactor">
    <cofactor evidence="1">
        <name>Ca(2+)</name>
        <dbReference type="ChEBI" id="CHEBI:29108"/>
    </cofactor>
</comment>
<keyword evidence="7 17" id="KW-0732">Signal</keyword>
<accession>A0A0A0I6T7</accession>
<dbReference type="PROSITE" id="PS51346">
    <property type="entry name" value="PROKAR_ZN_DEPEND_PLPC_2"/>
    <property type="match status" value="1"/>
</dbReference>
<gene>
    <name evidence="20" type="ORF">Z968_05945</name>
</gene>
<dbReference type="InterPro" id="IPR001531">
    <property type="entry name" value="Zn_PLipaseC"/>
</dbReference>
<dbReference type="AlphaFoldDB" id="A0A0A0I6T7"/>
<feature type="domain" description="Zn-dependent PLC" evidence="19">
    <location>
        <begin position="26"/>
        <end position="278"/>
    </location>
</feature>
<dbReference type="GO" id="GO:0031640">
    <property type="term" value="P:killing of cells of another organism"/>
    <property type="evidence" value="ECO:0007669"/>
    <property type="project" value="UniProtKB-KW"/>
</dbReference>
<keyword evidence="10" id="KW-0862">Zinc</keyword>
<keyword evidence="13" id="KW-0843">Virulence</keyword>
<evidence type="ECO:0000259" key="18">
    <source>
        <dbReference type="PROSITE" id="PS50095"/>
    </source>
</evidence>
<evidence type="ECO:0000256" key="11">
    <source>
        <dbReference type="ARBA" id="ARBA00022837"/>
    </source>
</evidence>
<comment type="caution">
    <text evidence="20">The sequence shown here is derived from an EMBL/GenBank/DDBJ whole genome shotgun (WGS) entry which is preliminary data.</text>
</comment>
<evidence type="ECO:0000256" key="1">
    <source>
        <dbReference type="ARBA" id="ARBA00001913"/>
    </source>
</evidence>
<evidence type="ECO:0000256" key="10">
    <source>
        <dbReference type="ARBA" id="ARBA00022833"/>
    </source>
</evidence>
<feature type="domain" description="PLAT" evidence="18">
    <location>
        <begin position="284"/>
        <end position="398"/>
    </location>
</feature>
<keyword evidence="12" id="KW-0204">Cytolysis</keyword>
<dbReference type="InterPro" id="IPR029002">
    <property type="entry name" value="PLPC/GPLD1"/>
</dbReference>
<evidence type="ECO:0000256" key="8">
    <source>
        <dbReference type="ARBA" id="ARBA00022735"/>
    </source>
</evidence>
<comment type="caution">
    <text evidence="16">Lacks conserved residue(s) required for the propagation of feature annotation.</text>
</comment>
<evidence type="ECO:0000256" key="7">
    <source>
        <dbReference type="ARBA" id="ARBA00022729"/>
    </source>
</evidence>
<keyword evidence="11" id="KW-0106">Calcium</keyword>
<dbReference type="GO" id="GO:0090729">
    <property type="term" value="F:toxin activity"/>
    <property type="evidence" value="ECO:0007669"/>
    <property type="project" value="UniProtKB-KW"/>
</dbReference>
<evidence type="ECO:0000256" key="17">
    <source>
        <dbReference type="SAM" id="SignalP"/>
    </source>
</evidence>
<dbReference type="InterPro" id="IPR036392">
    <property type="entry name" value="PLAT/LH2_dom_sf"/>
</dbReference>
<evidence type="ECO:0000256" key="5">
    <source>
        <dbReference type="ARBA" id="ARBA00022656"/>
    </source>
</evidence>
<feature type="signal peptide" evidence="17">
    <location>
        <begin position="1"/>
        <end position="28"/>
    </location>
</feature>
<keyword evidence="6" id="KW-0479">Metal-binding</keyword>
<sequence length="398" mass="46095">MKKRLLKSLCCAFVISITCLGATSKAYAWDGKKDGTGTHSMIVTQAIEILQNDMSKDEPEIVKQNFKILQDNLHKFQLGSTYPDYDPNAYKLFQDHFWDPDTDHNFSKDNSWYLSYSIKDTAESQVRKFTALARNEWEKGDYEKATWYFGQAMHYFGDLNTPYHAANVTAVDSVGHTKYEGFAEKRKDKYKINSTGSKTNGEFYTKTLKNSNFDSWSKEYCRGWAKQAKNLYYSHSTMKHTNEDWDYSITHALSNAQMGTAGCIYRFLNDVSKNLLPSKDHKFNGLMVVIKTANEAAAGTDDYVYFGMERKDGTIQEWTLDNAGNDFEVNQEDTYTLKIKSPNIKFSDINRMWIRKSNFTLVSDDWKPKYIKVIADGSVQYEKQINKWIHGNEKYYIN</sequence>
<dbReference type="SUPFAM" id="SSF48537">
    <property type="entry name" value="Phospholipase C/P1 nuclease"/>
    <property type="match status" value="1"/>
</dbReference>
<dbReference type="RefSeq" id="WP_039254582.1">
    <property type="nucleotide sequence ID" value="NZ_JENJ01000020.1"/>
</dbReference>
<dbReference type="SUPFAM" id="SSF49723">
    <property type="entry name" value="Lipase/lipooxygenase domain (PLAT/LH2 domain)"/>
    <property type="match status" value="1"/>
</dbReference>
<keyword evidence="8" id="KW-0354">Hemolysis</keyword>
<evidence type="ECO:0000256" key="15">
    <source>
        <dbReference type="ARBA" id="ARBA00047492"/>
    </source>
</evidence>
<dbReference type="Pfam" id="PF00882">
    <property type="entry name" value="Zn_dep_PLPC"/>
    <property type="match status" value="1"/>
</dbReference>
<keyword evidence="9" id="KW-0378">Hydrolase</keyword>
<dbReference type="PROSITE" id="PS00384">
    <property type="entry name" value="PROKAR_ZN_DEPEND_PLPC_1"/>
    <property type="match status" value="1"/>
</dbReference>
<dbReference type="Gene3D" id="1.10.575.10">
    <property type="entry name" value="P1 Nuclease"/>
    <property type="match status" value="1"/>
</dbReference>
<evidence type="ECO:0000256" key="16">
    <source>
        <dbReference type="PROSITE-ProRule" id="PRU00152"/>
    </source>
</evidence>
<dbReference type="EMBL" id="JENJ01000020">
    <property type="protein sequence ID" value="KGM96577.1"/>
    <property type="molecule type" value="Genomic_DNA"/>
</dbReference>
<evidence type="ECO:0000256" key="2">
    <source>
        <dbReference type="ARBA" id="ARBA00012018"/>
    </source>
</evidence>
<reference evidence="20 21" key="1">
    <citation type="submission" date="2014-01" db="EMBL/GenBank/DDBJ databases">
        <title>Plasmidome dynamics in the species complex Clostridium novyi sensu lato converts strains of independent lineages into distinctly different pathogens.</title>
        <authorList>
            <person name="Skarin H."/>
            <person name="Segerman B."/>
        </authorList>
    </citation>
    <scope>NUCLEOTIDE SEQUENCE [LARGE SCALE GENOMIC DNA]</scope>
    <source>
        <strain evidence="20 21">4552</strain>
    </source>
</reference>
<evidence type="ECO:0000313" key="21">
    <source>
        <dbReference type="Proteomes" id="UP000030012"/>
    </source>
</evidence>
<dbReference type="PRINTS" id="PR00479">
    <property type="entry name" value="PRPHPHLPASEC"/>
</dbReference>
<dbReference type="SMART" id="SM00770">
    <property type="entry name" value="Zn_dep_PLPC"/>
    <property type="match status" value="1"/>
</dbReference>
<feature type="chain" id="PRO_5001963567" description="Phospholipase C" evidence="17">
    <location>
        <begin position="29"/>
        <end position="398"/>
    </location>
</feature>
<keyword evidence="4" id="KW-0964">Secreted</keyword>
<evidence type="ECO:0000256" key="13">
    <source>
        <dbReference type="ARBA" id="ARBA00023026"/>
    </source>
</evidence>
<evidence type="ECO:0000313" key="20">
    <source>
        <dbReference type="EMBL" id="KGM96577.1"/>
    </source>
</evidence>
<dbReference type="GO" id="GO:0034480">
    <property type="term" value="F:phosphatidylcholine phospholipase C activity"/>
    <property type="evidence" value="ECO:0007669"/>
    <property type="project" value="UniProtKB-EC"/>
</dbReference>
<name>A0A0A0I6T7_CLONO</name>
<proteinExistence type="predicted"/>
<dbReference type="CDD" id="cd11009">
    <property type="entry name" value="Zn_dep_PLPC"/>
    <property type="match status" value="1"/>
</dbReference>
<evidence type="ECO:0000256" key="9">
    <source>
        <dbReference type="ARBA" id="ARBA00022801"/>
    </source>
</evidence>
<dbReference type="GO" id="GO:0008270">
    <property type="term" value="F:zinc ion binding"/>
    <property type="evidence" value="ECO:0007669"/>
    <property type="project" value="InterPro"/>
</dbReference>
<evidence type="ECO:0000256" key="12">
    <source>
        <dbReference type="ARBA" id="ARBA00022852"/>
    </source>
</evidence>
<dbReference type="InterPro" id="IPR001024">
    <property type="entry name" value="PLAT/LH2_dom"/>
</dbReference>
<evidence type="ECO:0000256" key="6">
    <source>
        <dbReference type="ARBA" id="ARBA00022723"/>
    </source>
</evidence>
<dbReference type="Gene3D" id="2.60.60.20">
    <property type="entry name" value="PLAT/LH2 domain"/>
    <property type="match status" value="1"/>
</dbReference>
<evidence type="ECO:0000256" key="14">
    <source>
        <dbReference type="ARBA" id="ARBA00031285"/>
    </source>
</evidence>
<comment type="catalytic activity">
    <reaction evidence="15">
        <text>a 1,2-diacyl-sn-glycero-3-phosphocholine + H2O = phosphocholine + a 1,2-diacyl-sn-glycerol + H(+)</text>
        <dbReference type="Rhea" id="RHEA:10604"/>
        <dbReference type="ChEBI" id="CHEBI:15377"/>
        <dbReference type="ChEBI" id="CHEBI:15378"/>
        <dbReference type="ChEBI" id="CHEBI:17815"/>
        <dbReference type="ChEBI" id="CHEBI:57643"/>
        <dbReference type="ChEBI" id="CHEBI:295975"/>
        <dbReference type="EC" id="3.1.4.3"/>
    </reaction>
</comment>
<organism evidence="20 21">
    <name type="scientific">Clostridium novyi A str. 4552</name>
    <dbReference type="NCBI Taxonomy" id="1444289"/>
    <lineage>
        <taxon>Bacteria</taxon>
        <taxon>Bacillati</taxon>
        <taxon>Bacillota</taxon>
        <taxon>Clostridia</taxon>
        <taxon>Eubacteriales</taxon>
        <taxon>Clostridiaceae</taxon>
        <taxon>Clostridium</taxon>
    </lineage>
</organism>
<dbReference type="Pfam" id="PF01477">
    <property type="entry name" value="PLAT"/>
    <property type="match status" value="1"/>
</dbReference>
<dbReference type="Proteomes" id="UP000030012">
    <property type="component" value="Unassembled WGS sequence"/>
</dbReference>
<keyword evidence="5" id="KW-0800">Toxin</keyword>